<dbReference type="EMBL" id="LAZR01067528">
    <property type="protein sequence ID" value="KKK51396.1"/>
    <property type="molecule type" value="Genomic_DNA"/>
</dbReference>
<feature type="coiled-coil region" evidence="1">
    <location>
        <begin position="60"/>
        <end position="97"/>
    </location>
</feature>
<comment type="caution">
    <text evidence="2">The sequence shown here is derived from an EMBL/GenBank/DDBJ whole genome shotgun (WGS) entry which is preliminary data.</text>
</comment>
<protein>
    <submittedName>
        <fullName evidence="2">Uncharacterized protein</fullName>
    </submittedName>
</protein>
<reference evidence="2" key="1">
    <citation type="journal article" date="2015" name="Nature">
        <title>Complex archaea that bridge the gap between prokaryotes and eukaryotes.</title>
        <authorList>
            <person name="Spang A."/>
            <person name="Saw J.H."/>
            <person name="Jorgensen S.L."/>
            <person name="Zaremba-Niedzwiedzka K."/>
            <person name="Martijn J."/>
            <person name="Lind A.E."/>
            <person name="van Eijk R."/>
            <person name="Schleper C."/>
            <person name="Guy L."/>
            <person name="Ettema T.J."/>
        </authorList>
    </citation>
    <scope>NUCLEOTIDE SEQUENCE</scope>
</reference>
<organism evidence="2">
    <name type="scientific">marine sediment metagenome</name>
    <dbReference type="NCBI Taxonomy" id="412755"/>
    <lineage>
        <taxon>unclassified sequences</taxon>
        <taxon>metagenomes</taxon>
        <taxon>ecological metagenomes</taxon>
    </lineage>
</organism>
<keyword evidence="1" id="KW-0175">Coiled coil</keyword>
<evidence type="ECO:0000313" key="2">
    <source>
        <dbReference type="EMBL" id="KKK51396.1"/>
    </source>
</evidence>
<evidence type="ECO:0000256" key="1">
    <source>
        <dbReference type="SAM" id="Coils"/>
    </source>
</evidence>
<proteinExistence type="predicted"/>
<dbReference type="AlphaFoldDB" id="A0A0F8YTT9"/>
<name>A0A0F8YTT9_9ZZZZ</name>
<gene>
    <name evidence="2" type="ORF">LCGC14_3115370</name>
</gene>
<sequence>MSKVKDYGVFGKWSIETLVAQSTRFSDWEIYLPESVKTKKCSIDSDITEIRRTKLKKLTILELQTQLRNIEENEEHLEKYNEMVNDIKDYYKKKEKR</sequence>
<accession>A0A0F8YTT9</accession>